<sequence length="1085" mass="123474">MSFNLENDCSAVATVTGIVRNSRQAVIISEKLLLDKQLSNKIKWWRACDLEEVGVEFLVFKSAFSSSSRFVVFLRKNKPAGEEFSKDAKRTGIGYLALSLGFCFRVIAFSRSFRCCFELLNRFMAPKSIKKCIALRETAITQMNELKKAFMNEYLDLGHMQLLTNGNSSDGYYIPHHCVIKADSPSTKLRVVFDASCPSSEGKSLNDSLFVGPKLQKDILTILSRFRVHPIVFTAHIRQMYRQILILPEHRKFQKILWRNFPQEPVQEYRLNTVTYGVSFSPFLAIRTLGELASLEKTQFPLASEVLANDVYIDDIITGCSSIAEAHNLRDELIDLFSTAGFELRKWSSNDPTVLNKNPLSHQLDQALAFNSESEFFVKVLGLQWIPRSFSYSIQPFNRPCSKRSLLSELARIFDSIGFLAPLTFYAKRLIQYLWTLKLSWDDSPPDDIISSWTQFCSELPQLATLQIPRKIIVEKVRLCTLHGFCDASESGYAAVDLRSVSVTHAIEIRLICAKSKVAPLKKISIPRLELCAAVLLAKLIDYTLTTFKGVIEIEQVYAWSDSTITLSWIQSPPHLWKVFVSNRVALIQSLAPTATWHHVSSDDNPADCASRGLSPMHLLQHLLWWAGLTWLCNFDLVVGKSEIPDLENDSIIVEEQRKIKVLQTEESFFDRILSTFSSLRKILRIIAVWLRFVKNFKTKTRNFEALSEDEINYALTLLVKHVQQVFASEVKNLESCFKPFRKLALFVDPQGILRVGGRLKHSGLSFDAKHPMLLPRGHRLTELIVEDMHIRYFHPGTQTLHFLLSQRFWILGAKKLISKIISRCLRCWRLNPRSPQPPMGDLPSLRISQIKPFSCVGVDYGGSFKITLGEQILTFEELYTVLTQIESVLNSRPLCPVSADPNDFSVLTPGHFLTLEPFSASPDSDLSSLKINRLTRWQLVQRLHQDFWSRWHQEYLHTLQQRSKWNTSSKSIVPDTLVIVKNECLSPLRWQLGRIVAVHPGTDGVVRVATVRTSQEVGVEFLVFKSASSSSSRFVVFLRKNKPAGEEFSKDAKRGSFTKLDNVPISHRRPASVVNKLIHEKVAS</sequence>
<proteinExistence type="predicted"/>
<dbReference type="InParanoid" id="D6WY83"/>
<organism evidence="3 4">
    <name type="scientific">Tribolium castaneum</name>
    <name type="common">Red flour beetle</name>
    <dbReference type="NCBI Taxonomy" id="7070"/>
    <lineage>
        <taxon>Eukaryota</taxon>
        <taxon>Metazoa</taxon>
        <taxon>Ecdysozoa</taxon>
        <taxon>Arthropoda</taxon>
        <taxon>Hexapoda</taxon>
        <taxon>Insecta</taxon>
        <taxon>Pterygota</taxon>
        <taxon>Neoptera</taxon>
        <taxon>Endopterygota</taxon>
        <taxon>Coleoptera</taxon>
        <taxon>Polyphaga</taxon>
        <taxon>Cucujiformia</taxon>
        <taxon>Tenebrionidae</taxon>
        <taxon>Tenebrionidae incertae sedis</taxon>
        <taxon>Tribolium</taxon>
    </lineage>
</organism>
<dbReference type="eggNOG" id="KOG0017">
    <property type="taxonomic scope" value="Eukaryota"/>
</dbReference>
<keyword evidence="4" id="KW-1185">Reference proteome</keyword>
<dbReference type="PhylomeDB" id="D6WY83"/>
<reference evidence="3 4" key="1">
    <citation type="journal article" date="2008" name="Nature">
        <title>The genome of the model beetle and pest Tribolium castaneum.</title>
        <authorList>
            <consortium name="Tribolium Genome Sequencing Consortium"/>
            <person name="Richards S."/>
            <person name="Gibbs R.A."/>
            <person name="Weinstock G.M."/>
            <person name="Brown S.J."/>
            <person name="Denell R."/>
            <person name="Beeman R.W."/>
            <person name="Gibbs R."/>
            <person name="Beeman R.W."/>
            <person name="Brown S.J."/>
            <person name="Bucher G."/>
            <person name="Friedrich M."/>
            <person name="Grimmelikhuijzen C.J."/>
            <person name="Klingler M."/>
            <person name="Lorenzen M."/>
            <person name="Richards S."/>
            <person name="Roth S."/>
            <person name="Schroder R."/>
            <person name="Tautz D."/>
            <person name="Zdobnov E.M."/>
            <person name="Muzny D."/>
            <person name="Gibbs R.A."/>
            <person name="Weinstock G.M."/>
            <person name="Attaway T."/>
            <person name="Bell S."/>
            <person name="Buhay C.J."/>
            <person name="Chandrabose M.N."/>
            <person name="Chavez D."/>
            <person name="Clerk-Blankenburg K.P."/>
            <person name="Cree A."/>
            <person name="Dao M."/>
            <person name="Davis C."/>
            <person name="Chacko J."/>
            <person name="Dinh H."/>
            <person name="Dugan-Rocha S."/>
            <person name="Fowler G."/>
            <person name="Garner T.T."/>
            <person name="Garnes J."/>
            <person name="Gnirke A."/>
            <person name="Hawes A."/>
            <person name="Hernandez J."/>
            <person name="Hines S."/>
            <person name="Holder M."/>
            <person name="Hume J."/>
            <person name="Jhangiani S.N."/>
            <person name="Joshi V."/>
            <person name="Khan Z.M."/>
            <person name="Jackson L."/>
            <person name="Kovar C."/>
            <person name="Kowis A."/>
            <person name="Lee S."/>
            <person name="Lewis L.R."/>
            <person name="Margolis J."/>
            <person name="Morgan M."/>
            <person name="Nazareth L.V."/>
            <person name="Nguyen N."/>
            <person name="Okwuonu G."/>
            <person name="Parker D."/>
            <person name="Richards S."/>
            <person name="Ruiz S.J."/>
            <person name="Santibanez J."/>
            <person name="Savard J."/>
            <person name="Scherer S.E."/>
            <person name="Schneider B."/>
            <person name="Sodergren E."/>
            <person name="Tautz D."/>
            <person name="Vattahil S."/>
            <person name="Villasana D."/>
            <person name="White C.S."/>
            <person name="Wright R."/>
            <person name="Park Y."/>
            <person name="Beeman R.W."/>
            <person name="Lord J."/>
            <person name="Oppert B."/>
            <person name="Lorenzen M."/>
            <person name="Brown S."/>
            <person name="Wang L."/>
            <person name="Savard J."/>
            <person name="Tautz D."/>
            <person name="Richards S."/>
            <person name="Weinstock G."/>
            <person name="Gibbs R.A."/>
            <person name="Liu Y."/>
            <person name="Worley K."/>
            <person name="Weinstock G."/>
            <person name="Elsik C.G."/>
            <person name="Reese J.T."/>
            <person name="Elhaik E."/>
            <person name="Landan G."/>
            <person name="Graur D."/>
            <person name="Arensburger P."/>
            <person name="Atkinson P."/>
            <person name="Beeman R.W."/>
            <person name="Beidler J."/>
            <person name="Brown S.J."/>
            <person name="Demuth J.P."/>
            <person name="Drury D.W."/>
            <person name="Du Y.Z."/>
            <person name="Fujiwara H."/>
            <person name="Lorenzen M."/>
            <person name="Maselli V."/>
            <person name="Osanai M."/>
            <person name="Park Y."/>
            <person name="Robertson H.M."/>
            <person name="Tu Z."/>
            <person name="Wang J.J."/>
            <person name="Wang S."/>
            <person name="Richards S."/>
            <person name="Song H."/>
            <person name="Zhang L."/>
            <person name="Sodergren E."/>
            <person name="Werner D."/>
            <person name="Stanke M."/>
            <person name="Morgenstern B."/>
            <person name="Solovyev V."/>
            <person name="Kosarev P."/>
            <person name="Brown G."/>
            <person name="Chen H.C."/>
            <person name="Ermolaeva O."/>
            <person name="Hlavina W."/>
            <person name="Kapustin Y."/>
            <person name="Kiryutin B."/>
            <person name="Kitts P."/>
            <person name="Maglott D."/>
            <person name="Pruitt K."/>
            <person name="Sapojnikov V."/>
            <person name="Souvorov A."/>
            <person name="Mackey A.J."/>
            <person name="Waterhouse R.M."/>
            <person name="Wyder S."/>
            <person name="Zdobnov E.M."/>
            <person name="Zdobnov E.M."/>
            <person name="Wyder S."/>
            <person name="Kriventseva E.V."/>
            <person name="Kadowaki T."/>
            <person name="Bork P."/>
            <person name="Aranda M."/>
            <person name="Bao R."/>
            <person name="Beermann A."/>
            <person name="Berns N."/>
            <person name="Bolognesi R."/>
            <person name="Bonneton F."/>
            <person name="Bopp D."/>
            <person name="Brown S.J."/>
            <person name="Bucher G."/>
            <person name="Butts T."/>
            <person name="Chaumot A."/>
            <person name="Denell R.E."/>
            <person name="Ferrier D.E."/>
            <person name="Friedrich M."/>
            <person name="Gordon C.M."/>
            <person name="Jindra M."/>
            <person name="Klingler M."/>
            <person name="Lan Q."/>
            <person name="Lattorff H.M."/>
            <person name="Laudet V."/>
            <person name="von Levetsow C."/>
            <person name="Liu Z."/>
            <person name="Lutz R."/>
            <person name="Lynch J.A."/>
            <person name="da Fonseca R.N."/>
            <person name="Posnien N."/>
            <person name="Reuter R."/>
            <person name="Roth S."/>
            <person name="Savard J."/>
            <person name="Schinko J.B."/>
            <person name="Schmitt C."/>
            <person name="Schoppmeier M."/>
            <person name="Schroder R."/>
            <person name="Shippy T.D."/>
            <person name="Simonnet F."/>
            <person name="Marques-Souza H."/>
            <person name="Tautz D."/>
            <person name="Tomoyasu Y."/>
            <person name="Trauner J."/>
            <person name="Van der Zee M."/>
            <person name="Vervoort M."/>
            <person name="Wittkopp N."/>
            <person name="Wimmer E.A."/>
            <person name="Yang X."/>
            <person name="Jones A.K."/>
            <person name="Sattelle D.B."/>
            <person name="Ebert P.R."/>
            <person name="Nelson D."/>
            <person name="Scott J.G."/>
            <person name="Beeman R.W."/>
            <person name="Muthukrishnan S."/>
            <person name="Kramer K.J."/>
            <person name="Arakane Y."/>
            <person name="Beeman R.W."/>
            <person name="Zhu Q."/>
            <person name="Hogenkamp D."/>
            <person name="Dixit R."/>
            <person name="Oppert B."/>
            <person name="Jiang H."/>
            <person name="Zou Z."/>
            <person name="Marshall J."/>
            <person name="Elpidina E."/>
            <person name="Vinokurov K."/>
            <person name="Oppert C."/>
            <person name="Zou Z."/>
            <person name="Evans J."/>
            <person name="Lu Z."/>
            <person name="Zhao P."/>
            <person name="Sumathipala N."/>
            <person name="Altincicek B."/>
            <person name="Vilcinskas A."/>
            <person name="Williams M."/>
            <person name="Hultmark D."/>
            <person name="Hetru C."/>
            <person name="Jiang H."/>
            <person name="Grimmelikhuijzen C.J."/>
            <person name="Hauser F."/>
            <person name="Cazzamali G."/>
            <person name="Williamson M."/>
            <person name="Park Y."/>
            <person name="Li B."/>
            <person name="Tanaka Y."/>
            <person name="Predel R."/>
            <person name="Neupert S."/>
            <person name="Schachtner J."/>
            <person name="Verleyen P."/>
            <person name="Raible F."/>
            <person name="Bork P."/>
            <person name="Friedrich M."/>
            <person name="Walden K.K."/>
            <person name="Robertson H.M."/>
            <person name="Angeli S."/>
            <person name="Foret S."/>
            <person name="Bucher G."/>
            <person name="Schuetz S."/>
            <person name="Maleszka R."/>
            <person name="Wimmer E.A."/>
            <person name="Beeman R.W."/>
            <person name="Lorenzen M."/>
            <person name="Tomoyasu Y."/>
            <person name="Miller S.C."/>
            <person name="Grossmann D."/>
            <person name="Bucher G."/>
        </authorList>
    </citation>
    <scope>NUCLEOTIDE SEQUENCE [LARGE SCALE GENOMIC DNA]</scope>
    <source>
        <strain evidence="3 4">Georgia GA2</strain>
    </source>
</reference>
<dbReference type="AlphaFoldDB" id="D6WY83"/>
<gene>
    <name evidence="3" type="primary">GLEAN_02178</name>
    <name evidence="3" type="ORF">TcasGA2_TC002178</name>
</gene>
<evidence type="ECO:0000313" key="3">
    <source>
        <dbReference type="EMBL" id="EFA07702.1"/>
    </source>
</evidence>
<dbReference type="Pfam" id="PF17921">
    <property type="entry name" value="Integrase_H2C2"/>
    <property type="match status" value="1"/>
</dbReference>
<evidence type="ECO:0000313" key="4">
    <source>
        <dbReference type="Proteomes" id="UP000007266"/>
    </source>
</evidence>
<dbReference type="Proteomes" id="UP000007266">
    <property type="component" value="Linkage group 8"/>
</dbReference>
<dbReference type="GO" id="GO:0071897">
    <property type="term" value="P:DNA biosynthetic process"/>
    <property type="evidence" value="ECO:0007669"/>
    <property type="project" value="UniProtKB-ARBA"/>
</dbReference>
<dbReference type="PANTHER" id="PTHR47331">
    <property type="entry name" value="PHD-TYPE DOMAIN-CONTAINING PROTEIN"/>
    <property type="match status" value="1"/>
</dbReference>
<evidence type="ECO:0000259" key="1">
    <source>
        <dbReference type="Pfam" id="PF17921"/>
    </source>
</evidence>
<dbReference type="SUPFAM" id="SSF56672">
    <property type="entry name" value="DNA/RNA polymerases"/>
    <property type="match status" value="1"/>
</dbReference>
<reference evidence="3 4" key="2">
    <citation type="journal article" date="2010" name="Nucleic Acids Res.">
        <title>BeetleBase in 2010: revisions to provide comprehensive genomic information for Tribolium castaneum.</title>
        <authorList>
            <person name="Kim H.S."/>
            <person name="Murphy T."/>
            <person name="Xia J."/>
            <person name="Caragea D."/>
            <person name="Park Y."/>
            <person name="Beeman R.W."/>
            <person name="Lorenzen M.D."/>
            <person name="Butcher S."/>
            <person name="Manak J.R."/>
            <person name="Brown S.J."/>
        </authorList>
    </citation>
    <scope>GENOME REANNOTATION</scope>
    <source>
        <strain evidence="3 4">Georgia GA2</strain>
    </source>
</reference>
<dbReference type="InterPro" id="IPR040676">
    <property type="entry name" value="DUF5641"/>
</dbReference>
<dbReference type="InterPro" id="IPR043502">
    <property type="entry name" value="DNA/RNA_pol_sf"/>
</dbReference>
<dbReference type="HOGENOM" id="CLU_000526_0_0_1"/>
<name>D6WY83_TRICA</name>
<evidence type="ECO:0000259" key="2">
    <source>
        <dbReference type="Pfam" id="PF18701"/>
    </source>
</evidence>
<feature type="domain" description="DUF5641" evidence="2">
    <location>
        <begin position="936"/>
        <end position="1017"/>
    </location>
</feature>
<dbReference type="Pfam" id="PF05380">
    <property type="entry name" value="Peptidase_A17"/>
    <property type="match status" value="1"/>
</dbReference>
<dbReference type="EMBL" id="KQ971357">
    <property type="protein sequence ID" value="EFA07702.1"/>
    <property type="molecule type" value="Genomic_DNA"/>
</dbReference>
<protein>
    <recommendedName>
        <fullName evidence="5">DUF5641 domain-containing protein</fullName>
    </recommendedName>
</protein>
<dbReference type="Pfam" id="PF18701">
    <property type="entry name" value="DUF5641"/>
    <property type="match status" value="1"/>
</dbReference>
<feature type="domain" description="Integrase zinc-binding" evidence="1">
    <location>
        <begin position="780"/>
        <end position="834"/>
    </location>
</feature>
<dbReference type="InterPro" id="IPR041588">
    <property type="entry name" value="Integrase_H2C2"/>
</dbReference>
<accession>D6WY83</accession>
<dbReference type="OMA" id="FNLENDC"/>
<dbReference type="InterPro" id="IPR008042">
    <property type="entry name" value="Retrotrans_Pao"/>
</dbReference>
<dbReference type="PANTHER" id="PTHR47331:SF1">
    <property type="entry name" value="GAG-LIKE PROTEIN"/>
    <property type="match status" value="1"/>
</dbReference>
<evidence type="ECO:0008006" key="5">
    <source>
        <dbReference type="Google" id="ProtNLM"/>
    </source>
</evidence>